<comment type="subcellular location">
    <subcellularLocation>
        <location evidence="1">Nucleus</location>
    </subcellularLocation>
</comment>
<comment type="similarity">
    <text evidence="2">Belongs to the SMEK family.</text>
</comment>
<evidence type="ECO:0000313" key="7">
    <source>
        <dbReference type="EMBL" id="CAF0993667.1"/>
    </source>
</evidence>
<dbReference type="InterPro" id="IPR016024">
    <property type="entry name" value="ARM-type_fold"/>
</dbReference>
<dbReference type="OrthoDB" id="27483at2759"/>
<feature type="compositionally biased region" description="Polar residues" evidence="4">
    <location>
        <begin position="924"/>
        <end position="934"/>
    </location>
</feature>
<dbReference type="SUPFAM" id="SSF48371">
    <property type="entry name" value="ARM repeat"/>
    <property type="match status" value="1"/>
</dbReference>
<name>A0A814GA78_ADIRI</name>
<evidence type="ECO:0008006" key="9">
    <source>
        <dbReference type="Google" id="ProtNLM"/>
    </source>
</evidence>
<feature type="compositionally biased region" description="Polar residues" evidence="4">
    <location>
        <begin position="943"/>
        <end position="960"/>
    </location>
</feature>
<dbReference type="Pfam" id="PF22972">
    <property type="entry name" value="EVH1_PP4R3"/>
    <property type="match status" value="1"/>
</dbReference>
<dbReference type="AlphaFoldDB" id="A0A814GA78"/>
<feature type="compositionally biased region" description="Polar residues" evidence="4">
    <location>
        <begin position="777"/>
        <end position="791"/>
    </location>
</feature>
<accession>A0A814GA78</accession>
<gene>
    <name evidence="7" type="ORF">EDS130_LOCUS14524</name>
</gene>
<evidence type="ECO:0000259" key="5">
    <source>
        <dbReference type="Pfam" id="PF04802"/>
    </source>
</evidence>
<feature type="compositionally biased region" description="Acidic residues" evidence="4">
    <location>
        <begin position="903"/>
        <end position="921"/>
    </location>
</feature>
<comment type="caution">
    <text evidence="7">The sequence shown here is derived from an EMBL/GenBank/DDBJ whole genome shotgun (WGS) entry which is preliminary data.</text>
</comment>
<dbReference type="GO" id="GO:0006974">
    <property type="term" value="P:DNA damage response"/>
    <property type="evidence" value="ECO:0007669"/>
    <property type="project" value="TreeGrafter"/>
</dbReference>
<dbReference type="InterPro" id="IPR011993">
    <property type="entry name" value="PH-like_dom_sf"/>
</dbReference>
<feature type="region of interest" description="Disordered" evidence="4">
    <location>
        <begin position="704"/>
        <end position="747"/>
    </location>
</feature>
<evidence type="ECO:0000256" key="1">
    <source>
        <dbReference type="ARBA" id="ARBA00004123"/>
    </source>
</evidence>
<evidence type="ECO:0000256" key="4">
    <source>
        <dbReference type="SAM" id="MobiDB-lite"/>
    </source>
</evidence>
<feature type="region of interest" description="Disordered" evidence="4">
    <location>
        <begin position="762"/>
        <end position="818"/>
    </location>
</feature>
<dbReference type="GO" id="GO:0030289">
    <property type="term" value="C:protein phosphatase 4 complex"/>
    <property type="evidence" value="ECO:0007669"/>
    <property type="project" value="TreeGrafter"/>
</dbReference>
<dbReference type="InterPro" id="IPR051137">
    <property type="entry name" value="PP4R3-like"/>
</dbReference>
<dbReference type="PANTHER" id="PTHR23318">
    <property type="entry name" value="ATP SYNTHASE GAMMA-RELATED"/>
    <property type="match status" value="1"/>
</dbReference>
<feature type="compositionally biased region" description="Polar residues" evidence="4">
    <location>
        <begin position="883"/>
        <end position="901"/>
    </location>
</feature>
<feature type="domain" description="PP4R3 EVH1-like" evidence="6">
    <location>
        <begin position="52"/>
        <end position="150"/>
    </location>
</feature>
<evidence type="ECO:0000313" key="8">
    <source>
        <dbReference type="Proteomes" id="UP000663852"/>
    </source>
</evidence>
<organism evidence="7 8">
    <name type="scientific">Adineta ricciae</name>
    <name type="common">Rotifer</name>
    <dbReference type="NCBI Taxonomy" id="249248"/>
    <lineage>
        <taxon>Eukaryota</taxon>
        <taxon>Metazoa</taxon>
        <taxon>Spiralia</taxon>
        <taxon>Gnathifera</taxon>
        <taxon>Rotifera</taxon>
        <taxon>Eurotatoria</taxon>
        <taxon>Bdelloidea</taxon>
        <taxon>Adinetida</taxon>
        <taxon>Adinetidae</taxon>
        <taxon>Adineta</taxon>
    </lineage>
</organism>
<dbReference type="GO" id="GO:0005654">
    <property type="term" value="C:nucleoplasm"/>
    <property type="evidence" value="ECO:0007669"/>
    <property type="project" value="TreeGrafter"/>
</dbReference>
<dbReference type="Pfam" id="PF04802">
    <property type="entry name" value="PP4R3"/>
    <property type="match status" value="1"/>
</dbReference>
<dbReference type="Proteomes" id="UP000663852">
    <property type="component" value="Unassembled WGS sequence"/>
</dbReference>
<protein>
    <recommendedName>
        <fullName evidence="9">Serine/threonine-protein phosphatase 4 regulatory subunit 3-like central domain-containing protein</fullName>
    </recommendedName>
</protein>
<dbReference type="InterPro" id="IPR006887">
    <property type="entry name" value="P4R3-like_central_dom"/>
</dbReference>
<feature type="compositionally biased region" description="Polar residues" evidence="4">
    <location>
        <begin position="707"/>
        <end position="729"/>
    </location>
</feature>
<evidence type="ECO:0000256" key="2">
    <source>
        <dbReference type="ARBA" id="ARBA00008809"/>
    </source>
</evidence>
<keyword evidence="3" id="KW-0539">Nucleus</keyword>
<dbReference type="InterPro" id="IPR055236">
    <property type="entry name" value="EVH1_PP4R3"/>
</dbReference>
<reference evidence="7" key="1">
    <citation type="submission" date="2021-02" db="EMBL/GenBank/DDBJ databases">
        <authorList>
            <person name="Nowell W R."/>
        </authorList>
    </citation>
    <scope>NUCLEOTIDE SEQUENCE</scope>
</reference>
<dbReference type="SUPFAM" id="SSF50729">
    <property type="entry name" value="PH domain-like"/>
    <property type="match status" value="1"/>
</dbReference>
<dbReference type="GO" id="GO:0072542">
    <property type="term" value="F:protein phosphatase activator activity"/>
    <property type="evidence" value="ECO:0007669"/>
    <property type="project" value="TreeGrafter"/>
</dbReference>
<evidence type="ECO:0000259" key="6">
    <source>
        <dbReference type="Pfam" id="PF22972"/>
    </source>
</evidence>
<proteinExistence type="inferred from homology"/>
<feature type="region of interest" description="Disordered" evidence="4">
    <location>
        <begin position="837"/>
        <end position="974"/>
    </location>
</feature>
<dbReference type="Gene3D" id="2.30.29.30">
    <property type="entry name" value="Pleckstrin-homology domain (PH domain)/Phosphotyrosine-binding domain (PTB)"/>
    <property type="match status" value="1"/>
</dbReference>
<evidence type="ECO:0000256" key="3">
    <source>
        <dbReference type="ARBA" id="ARBA00023242"/>
    </source>
</evidence>
<sequence>MPVTSVEIVQLFFKTTYVSWTFFRQFLFPILDNPKSMISPSTTTTPPPSNNRSRVKLYILNEERQWDDRGTGFVTCVPPTEPNTNHSIVVKSEVDDSTLLDSKVLQNTKYQKQQETLIVWSEEDKYDLALSFQEKAGCDDVWESICDVQGKDSSSFLNNTTVPSDSNGSSIYESDDDCAGESTESYLSSTINLPPVDLTHLRDICDLFSPEKVRDASRRDLLARAIESGNYIRKLIDLFHMCEDLENIDSLHQIYDIIRAIFYLNKSSLFEILFSEEYILDVIGCLEYDSQLRCNEKRNHREFLDRKATFKEVIPIGNQELLSKIHQTYRVQYIQDAILPAPSLFEENLLSTMNSFLFFNKVDIVTFLYEDAKFLSQLFSTLKDENLSDDKRKDLMLFLKEFCVFSQTLQQQSRDNFFQALATHGILNVIQVMLNLDDTTTKQAALDVFASIVECNPSTVREYMLQETQSIQDDDELLLNLVINEIQNDPDPELSGALSLMDCLNKLIHPENMIAVSISEKTEFLLFFYHRCMSVMLAPLMANTSDLKLVRDDFHIAQLQNLILDFVTFCIEHHTYHMRNFLCKKDLLRRVLVLLKSKHQYLQLSALRFFRKIIGLRDEQYNLTIVVNNLFAPIVDAFKKNKRRYNLLNSAIIELFEYIRQEDIKTLVHFFVEKFYSDFESVTYVKTFRDLKLRYDAHRDRKERMLNDNSSSTNSRLHDNVTNSLPVHQSQRHRKDDRDLDDDEENWFNDDVDENRISSLNHGALFNSGSDDEDSQSETNGTASAISTTEPTRLHRRPLDNDDDELPSASAETPSLPIRSHYNKPVISIHIRRSPISSVGQLSPSSSTTSMNNDNESTTLHVDIPSTTNGSPTSSLIPRPITPTESTSTFAMSPGLTSIADQYTDDEDQKEDDDNEEEIENDVNMKSIQLNENNNSDDDQLSALASNSESTSAPNDTNLEQIKVFKRSNEQSTT</sequence>
<feature type="domain" description="Serine/threonine-protein phosphatase 4 regulatory subunit 3-like central" evidence="5">
    <location>
        <begin position="215"/>
        <end position="696"/>
    </location>
</feature>
<dbReference type="EMBL" id="CAJNOJ010000059">
    <property type="protein sequence ID" value="CAF0993667.1"/>
    <property type="molecule type" value="Genomic_DNA"/>
</dbReference>
<feature type="compositionally biased region" description="Polar residues" evidence="4">
    <location>
        <begin position="840"/>
        <end position="876"/>
    </location>
</feature>
<dbReference type="PANTHER" id="PTHR23318:SF0">
    <property type="entry name" value="SERINE_THREONINE-PROTEIN PHOSPHATASE 4 REGULATORY SUBUNIT 3"/>
    <property type="match status" value="1"/>
</dbReference>